<evidence type="ECO:0008006" key="5">
    <source>
        <dbReference type="Google" id="ProtNLM"/>
    </source>
</evidence>
<dbReference type="SMART" id="SM00248">
    <property type="entry name" value="ANK"/>
    <property type="match status" value="3"/>
</dbReference>
<sequence>MKMKKTISRIIIHFSLLIISSLFLYSLYSEEYDTNFYKKLFDAMFTNKDELKEMAKDPKEYMENLLKKEEEKALKEKMELYKKYNVIEIDSLEDEYQSTAEGYGDLEDVKKFIQKYDINGVYDGYTLLYTYSGYRGETDIIEFLIENNADIYKKSINGKTPLYSAVDDYFYDAAEVILKHYKDNDDVNDEFLLAVNNENEFILKSLLKKKFLFFGNKFKMNLDKGLEIALDKGNKDIAAELVLSGAKTDNFLYYFKLVFGKYLILIAIMIALFASFIYVYKRRYIPNIYEESTMFITFKDKVNNMYIYCYTYYSFGLLSTMLGFFGNIFINNNKLKGYYNINSSLTGNYIAIYDLYDNKKNDKEYFSWYDVDIEANEKAIIKFDCSLYDFIKSDKNEIEYIAEIADSKIMNGVFEVNRNTNVNVEYSRLMFKKVSKGNRFIGMLSYFFNLYHFNIKNKDKINAYINGDNKSYSDEKNELEINVEQILKKHESMSLNDIKTKYYDRLKDFYNVNNIVYLDDKTICVYKRFAKIETNNNLTVNNISLIIDLDNEKLISPYFKDFVNNADEILKRYNSNFSNNIGNLIFLITEAGIILMKDKGHKKIFIPLDDIKEHVNKEHYLSYLFD</sequence>
<keyword evidence="2" id="KW-0472">Membrane</keyword>
<feature type="coiled-coil region" evidence="1">
    <location>
        <begin position="469"/>
        <end position="496"/>
    </location>
</feature>
<gene>
    <name evidence="3" type="ORF">BHAMNSH16_10515</name>
</gene>
<keyword evidence="4" id="KW-1185">Reference proteome</keyword>
<protein>
    <recommendedName>
        <fullName evidence="5">Aankyrin</fullName>
    </recommendedName>
</protein>
<keyword evidence="1" id="KW-0175">Coiled coil</keyword>
<dbReference type="SUPFAM" id="SSF48403">
    <property type="entry name" value="Ankyrin repeat"/>
    <property type="match status" value="1"/>
</dbReference>
<feature type="transmembrane region" description="Helical" evidence="2">
    <location>
        <begin position="307"/>
        <end position="330"/>
    </location>
</feature>
<dbReference type="Gene3D" id="1.25.40.20">
    <property type="entry name" value="Ankyrin repeat-containing domain"/>
    <property type="match status" value="1"/>
</dbReference>
<dbReference type="Pfam" id="PF12796">
    <property type="entry name" value="Ank_2"/>
    <property type="match status" value="1"/>
</dbReference>
<feature type="transmembrane region" description="Helical" evidence="2">
    <location>
        <begin position="262"/>
        <end position="280"/>
    </location>
</feature>
<evidence type="ECO:0000256" key="2">
    <source>
        <dbReference type="SAM" id="Phobius"/>
    </source>
</evidence>
<dbReference type="EMBL" id="CP019914">
    <property type="protein sequence ID" value="ASJ22040.1"/>
    <property type="molecule type" value="Genomic_DNA"/>
</dbReference>
<accession>A0AAC9TRQ0</accession>
<dbReference type="AlphaFoldDB" id="A0AAC9TRQ0"/>
<dbReference type="InterPro" id="IPR036770">
    <property type="entry name" value="Ankyrin_rpt-contain_sf"/>
</dbReference>
<proteinExistence type="predicted"/>
<name>A0AAC9TRQ0_9SPIR</name>
<reference evidence="3 4" key="1">
    <citation type="submission" date="2017-02" db="EMBL/GenBank/DDBJ databases">
        <title>Complete genome sequence of Brachyspira hampsonii genomovar I strain NSH-16 (ATCC BAA-2463).</title>
        <authorList>
            <person name="Mirajkar N.S."/>
            <person name="Gebhart C.J."/>
        </authorList>
    </citation>
    <scope>NUCLEOTIDE SEQUENCE [LARGE SCALE GENOMIC DNA]</scope>
    <source>
        <strain evidence="3 4">NSH-16</strain>
    </source>
</reference>
<dbReference type="Proteomes" id="UP000264880">
    <property type="component" value="Chromosome"/>
</dbReference>
<evidence type="ECO:0000313" key="4">
    <source>
        <dbReference type="Proteomes" id="UP000264880"/>
    </source>
</evidence>
<organism evidence="3 4">
    <name type="scientific">Brachyspira hampsonii</name>
    <dbReference type="NCBI Taxonomy" id="1287055"/>
    <lineage>
        <taxon>Bacteria</taxon>
        <taxon>Pseudomonadati</taxon>
        <taxon>Spirochaetota</taxon>
        <taxon>Spirochaetia</taxon>
        <taxon>Brachyspirales</taxon>
        <taxon>Brachyspiraceae</taxon>
        <taxon>Brachyspira</taxon>
    </lineage>
</organism>
<evidence type="ECO:0000256" key="1">
    <source>
        <dbReference type="SAM" id="Coils"/>
    </source>
</evidence>
<keyword evidence="2" id="KW-1133">Transmembrane helix</keyword>
<dbReference type="InterPro" id="IPR002110">
    <property type="entry name" value="Ankyrin_rpt"/>
</dbReference>
<keyword evidence="2" id="KW-0812">Transmembrane</keyword>
<dbReference type="KEGG" id="bhp:BHAMNSH16_10515"/>
<evidence type="ECO:0000313" key="3">
    <source>
        <dbReference type="EMBL" id="ASJ22040.1"/>
    </source>
</evidence>